<feature type="domain" description="Protein kinase" evidence="8">
    <location>
        <begin position="1"/>
        <end position="129"/>
    </location>
</feature>
<dbReference type="Pfam" id="PF00069">
    <property type="entry name" value="Pkinase"/>
    <property type="match status" value="1"/>
</dbReference>
<proteinExistence type="predicted"/>
<dbReference type="PANTHER" id="PTHR46256:SF4">
    <property type="entry name" value="MYOSIN-IIIA"/>
    <property type="match status" value="1"/>
</dbReference>
<dbReference type="SUPFAM" id="SSF56112">
    <property type="entry name" value="Protein kinase-like (PK-like)"/>
    <property type="match status" value="1"/>
</dbReference>
<dbReference type="Proteomes" id="UP001153269">
    <property type="component" value="Unassembled WGS sequence"/>
</dbReference>
<dbReference type="GO" id="GO:0005524">
    <property type="term" value="F:ATP binding"/>
    <property type="evidence" value="ECO:0007669"/>
    <property type="project" value="InterPro"/>
</dbReference>
<organism evidence="9 10">
    <name type="scientific">Pleuronectes platessa</name>
    <name type="common">European plaice</name>
    <dbReference type="NCBI Taxonomy" id="8262"/>
    <lineage>
        <taxon>Eukaryota</taxon>
        <taxon>Metazoa</taxon>
        <taxon>Chordata</taxon>
        <taxon>Craniata</taxon>
        <taxon>Vertebrata</taxon>
        <taxon>Euteleostomi</taxon>
        <taxon>Actinopterygii</taxon>
        <taxon>Neopterygii</taxon>
        <taxon>Teleostei</taxon>
        <taxon>Neoteleostei</taxon>
        <taxon>Acanthomorphata</taxon>
        <taxon>Carangaria</taxon>
        <taxon>Pleuronectiformes</taxon>
        <taxon>Pleuronectoidei</taxon>
        <taxon>Pleuronectidae</taxon>
        <taxon>Pleuronectes</taxon>
    </lineage>
</organism>
<dbReference type="GO" id="GO:0004674">
    <property type="term" value="F:protein serine/threonine kinase activity"/>
    <property type="evidence" value="ECO:0007669"/>
    <property type="project" value="TreeGrafter"/>
</dbReference>
<dbReference type="PROSITE" id="PS50011">
    <property type="entry name" value="PROTEIN_KINASE_DOM"/>
    <property type="match status" value="1"/>
</dbReference>
<dbReference type="GO" id="GO:0005856">
    <property type="term" value="C:cytoskeleton"/>
    <property type="evidence" value="ECO:0007669"/>
    <property type="project" value="UniProtKB-SubCell"/>
</dbReference>
<dbReference type="GO" id="GO:0032426">
    <property type="term" value="C:stereocilium tip"/>
    <property type="evidence" value="ECO:0007669"/>
    <property type="project" value="TreeGrafter"/>
</dbReference>
<evidence type="ECO:0000259" key="8">
    <source>
        <dbReference type="PROSITE" id="PS50011"/>
    </source>
</evidence>
<evidence type="ECO:0000256" key="3">
    <source>
        <dbReference type="ARBA" id="ARBA00022490"/>
    </source>
</evidence>
<keyword evidence="4" id="KW-0677">Repeat</keyword>
<dbReference type="InterPro" id="IPR000719">
    <property type="entry name" value="Prot_kinase_dom"/>
</dbReference>
<dbReference type="GO" id="GO:0003779">
    <property type="term" value="F:actin binding"/>
    <property type="evidence" value="ECO:0007669"/>
    <property type="project" value="UniProtKB-KW"/>
</dbReference>
<evidence type="ECO:0000256" key="1">
    <source>
        <dbReference type="ARBA" id="ARBA00004245"/>
    </source>
</evidence>
<keyword evidence="7" id="KW-0966">Cell projection</keyword>
<dbReference type="AlphaFoldDB" id="A0A9N7VF09"/>
<dbReference type="EMBL" id="CADEAL010003984">
    <property type="protein sequence ID" value="CAB1448636.1"/>
    <property type="molecule type" value="Genomic_DNA"/>
</dbReference>
<dbReference type="InterPro" id="IPR052409">
    <property type="entry name" value="Myosin-III_kinase_activity"/>
</dbReference>
<comment type="caution">
    <text evidence="9">The sequence shown here is derived from an EMBL/GenBank/DDBJ whole genome shotgun (WGS) entry which is preliminary data.</text>
</comment>
<dbReference type="GO" id="GO:0032433">
    <property type="term" value="C:filopodium tip"/>
    <property type="evidence" value="ECO:0007669"/>
    <property type="project" value="TreeGrafter"/>
</dbReference>
<dbReference type="GO" id="GO:0007605">
    <property type="term" value="P:sensory perception of sound"/>
    <property type="evidence" value="ECO:0007669"/>
    <property type="project" value="TreeGrafter"/>
</dbReference>
<evidence type="ECO:0000256" key="5">
    <source>
        <dbReference type="ARBA" id="ARBA00023203"/>
    </source>
</evidence>
<reference evidence="9" key="1">
    <citation type="submission" date="2020-03" db="EMBL/GenBank/DDBJ databases">
        <authorList>
            <person name="Weist P."/>
        </authorList>
    </citation>
    <scope>NUCLEOTIDE SEQUENCE</scope>
</reference>
<comment type="subcellular location">
    <subcellularLocation>
        <location evidence="2">Cell projection</location>
    </subcellularLocation>
    <subcellularLocation>
        <location evidence="1">Cytoplasm</location>
        <location evidence="1">Cytoskeleton</location>
    </subcellularLocation>
</comment>
<evidence type="ECO:0000256" key="4">
    <source>
        <dbReference type="ARBA" id="ARBA00022737"/>
    </source>
</evidence>
<evidence type="ECO:0000256" key="6">
    <source>
        <dbReference type="ARBA" id="ARBA00023212"/>
    </source>
</evidence>
<evidence type="ECO:0000256" key="2">
    <source>
        <dbReference type="ARBA" id="ARBA00004316"/>
    </source>
</evidence>
<keyword evidence="3" id="KW-0963">Cytoplasm</keyword>
<dbReference type="GO" id="GO:0051491">
    <property type="term" value="P:positive regulation of filopodium assembly"/>
    <property type="evidence" value="ECO:0007669"/>
    <property type="project" value="TreeGrafter"/>
</dbReference>
<name>A0A9N7VF09_PLEPL</name>
<protein>
    <recommendedName>
        <fullName evidence="8">Protein kinase domain-containing protein</fullName>
    </recommendedName>
</protein>
<gene>
    <name evidence="9" type="ORF">PLEPLA_LOCUS36286</name>
</gene>
<dbReference type="GO" id="GO:0000146">
    <property type="term" value="F:microfilament motor activity"/>
    <property type="evidence" value="ECO:0007669"/>
    <property type="project" value="TreeGrafter"/>
</dbReference>
<sequence>MNVHVSHHFLDVCSVAKGGGVITLPVSAAEIHTIHPAAGLGAPDGALCNGGSVTDLAKGMLRRGDRMDEPIIAYILHEALTGLLHLHVNKTIHRDVKGNNILLTTHAGVKLVDFARPNWSRQMAQGERE</sequence>
<accession>A0A9N7VF09</accession>
<dbReference type="GO" id="GO:0001917">
    <property type="term" value="C:photoreceptor inner segment"/>
    <property type="evidence" value="ECO:0007669"/>
    <property type="project" value="TreeGrafter"/>
</dbReference>
<dbReference type="Gene3D" id="1.10.510.10">
    <property type="entry name" value="Transferase(Phosphotransferase) domain 1"/>
    <property type="match status" value="1"/>
</dbReference>
<keyword evidence="5" id="KW-0009">Actin-binding</keyword>
<dbReference type="InterPro" id="IPR011009">
    <property type="entry name" value="Kinase-like_dom_sf"/>
</dbReference>
<keyword evidence="10" id="KW-1185">Reference proteome</keyword>
<dbReference type="GO" id="GO:0030832">
    <property type="term" value="P:regulation of actin filament length"/>
    <property type="evidence" value="ECO:0007669"/>
    <property type="project" value="TreeGrafter"/>
</dbReference>
<evidence type="ECO:0000313" key="10">
    <source>
        <dbReference type="Proteomes" id="UP001153269"/>
    </source>
</evidence>
<dbReference type="PANTHER" id="PTHR46256">
    <property type="entry name" value="AGAP011099-PA"/>
    <property type="match status" value="1"/>
</dbReference>
<evidence type="ECO:0000256" key="7">
    <source>
        <dbReference type="ARBA" id="ARBA00023273"/>
    </source>
</evidence>
<keyword evidence="6" id="KW-0206">Cytoskeleton</keyword>
<evidence type="ECO:0000313" key="9">
    <source>
        <dbReference type="EMBL" id="CAB1448636.1"/>
    </source>
</evidence>